<evidence type="ECO:0000313" key="3">
    <source>
        <dbReference type="EMBL" id="SFW86960.1"/>
    </source>
</evidence>
<dbReference type="Proteomes" id="UP001326715">
    <property type="component" value="Chromosome"/>
</dbReference>
<dbReference type="OrthoDB" id="9780095at2"/>
<feature type="domain" description="Methyltransferase" evidence="2">
    <location>
        <begin position="83"/>
        <end position="170"/>
    </location>
</feature>
<proteinExistence type="predicted"/>
<protein>
    <submittedName>
        <fullName evidence="4">Class I SAM-dependent methyltransferase</fullName>
        <ecNumber evidence="4">2.1.-.-</ecNumber>
    </submittedName>
    <submittedName>
        <fullName evidence="3">Methyltransferase domain-containing protein</fullName>
    </submittedName>
</protein>
<feature type="transmembrane region" description="Helical" evidence="1">
    <location>
        <begin position="6"/>
        <end position="27"/>
    </location>
</feature>
<dbReference type="EMBL" id="FPIZ01000030">
    <property type="protein sequence ID" value="SFW86960.1"/>
    <property type="molecule type" value="Genomic_DNA"/>
</dbReference>
<dbReference type="Gene3D" id="3.40.50.150">
    <property type="entry name" value="Vaccinia Virus protein VP39"/>
    <property type="match status" value="1"/>
</dbReference>
<name>A0A1K1SRB4_9BACT</name>
<keyword evidence="1" id="KW-1133">Transmembrane helix</keyword>
<reference evidence="4 6" key="2">
    <citation type="submission" date="2023-11" db="EMBL/GenBank/DDBJ databases">
        <title>MicrobeMod: A computational toolkit for identifying prokaryotic methylation and restriction-modification with nanopore sequencing.</title>
        <authorList>
            <person name="Crits-Christoph A."/>
            <person name="Kang S.C."/>
            <person name="Lee H."/>
            <person name="Ostrov N."/>
        </authorList>
    </citation>
    <scope>NUCLEOTIDE SEQUENCE [LARGE SCALE GENOMIC DNA]</scope>
    <source>
        <strain evidence="4 6">ATCC 23090</strain>
    </source>
</reference>
<evidence type="ECO:0000259" key="2">
    <source>
        <dbReference type="Pfam" id="PF13649"/>
    </source>
</evidence>
<dbReference type="GO" id="GO:0032259">
    <property type="term" value="P:methylation"/>
    <property type="evidence" value="ECO:0007669"/>
    <property type="project" value="UniProtKB-KW"/>
</dbReference>
<keyword evidence="3" id="KW-0808">Transferase</keyword>
<dbReference type="InterPro" id="IPR041698">
    <property type="entry name" value="Methyltransf_25"/>
</dbReference>
<organism evidence="3 5">
    <name type="scientific">Chitinophaga sancti</name>
    <dbReference type="NCBI Taxonomy" id="1004"/>
    <lineage>
        <taxon>Bacteria</taxon>
        <taxon>Pseudomonadati</taxon>
        <taxon>Bacteroidota</taxon>
        <taxon>Chitinophagia</taxon>
        <taxon>Chitinophagales</taxon>
        <taxon>Chitinophagaceae</taxon>
        <taxon>Chitinophaga</taxon>
    </lineage>
</organism>
<evidence type="ECO:0000256" key="1">
    <source>
        <dbReference type="SAM" id="Phobius"/>
    </source>
</evidence>
<dbReference type="Pfam" id="PF13649">
    <property type="entry name" value="Methyltransf_25"/>
    <property type="match status" value="1"/>
</dbReference>
<keyword evidence="6" id="KW-1185">Reference proteome</keyword>
<keyword evidence="3" id="KW-0489">Methyltransferase</keyword>
<dbReference type="EMBL" id="CP140154">
    <property type="protein sequence ID" value="WQG89071.1"/>
    <property type="molecule type" value="Genomic_DNA"/>
</dbReference>
<dbReference type="Proteomes" id="UP000183788">
    <property type="component" value="Unassembled WGS sequence"/>
</dbReference>
<dbReference type="STRING" id="1004.SAMN05661012_06000"/>
<dbReference type="CDD" id="cd02440">
    <property type="entry name" value="AdoMet_MTases"/>
    <property type="match status" value="1"/>
</dbReference>
<dbReference type="EC" id="2.1.-.-" evidence="4"/>
<sequence>MKYLSYFFYITWHWGLSMACFIIWYEIRGEKHFGVKTIGTDDLVTHVPAAELEHASMYEPVNYYTAGWLFDHVEKHELDTAFLDVGCGKGRVLAIAAAYGFKHITGIDFSPKLYGDALEIATALESRYAGCKVDIVCADARKYSIPDEVGVIFLFNPFDEVIMNDFIDQVMESLIRKPRSLKILYANPQCKQLWLDAGFKEQYAFQKLKYLKGSVLTF</sequence>
<evidence type="ECO:0000313" key="5">
    <source>
        <dbReference type="Proteomes" id="UP000183788"/>
    </source>
</evidence>
<evidence type="ECO:0000313" key="4">
    <source>
        <dbReference type="EMBL" id="WQG89071.1"/>
    </source>
</evidence>
<dbReference type="AlphaFoldDB" id="A0A1K1SRB4"/>
<dbReference type="RefSeq" id="WP_072365515.1">
    <property type="nucleotide sequence ID" value="NZ_CBHWAX010000287.1"/>
</dbReference>
<dbReference type="PROSITE" id="PS51257">
    <property type="entry name" value="PROKAR_LIPOPROTEIN"/>
    <property type="match status" value="1"/>
</dbReference>
<reference evidence="3 5" key="1">
    <citation type="submission" date="2016-11" db="EMBL/GenBank/DDBJ databases">
        <authorList>
            <person name="Jaros S."/>
            <person name="Januszkiewicz K."/>
            <person name="Wedrychowicz H."/>
        </authorList>
    </citation>
    <scope>NUCLEOTIDE SEQUENCE [LARGE SCALE GENOMIC DNA]</scope>
    <source>
        <strain evidence="3 5">DSM 784</strain>
    </source>
</reference>
<dbReference type="InterPro" id="IPR029063">
    <property type="entry name" value="SAM-dependent_MTases_sf"/>
</dbReference>
<accession>A0A1K1SRB4</accession>
<evidence type="ECO:0000313" key="6">
    <source>
        <dbReference type="Proteomes" id="UP001326715"/>
    </source>
</evidence>
<dbReference type="SUPFAM" id="SSF53335">
    <property type="entry name" value="S-adenosyl-L-methionine-dependent methyltransferases"/>
    <property type="match status" value="1"/>
</dbReference>
<dbReference type="GO" id="GO:0008168">
    <property type="term" value="F:methyltransferase activity"/>
    <property type="evidence" value="ECO:0007669"/>
    <property type="project" value="UniProtKB-KW"/>
</dbReference>
<keyword evidence="1" id="KW-0812">Transmembrane</keyword>
<gene>
    <name evidence="3" type="ORF">SAMN05661012_06000</name>
    <name evidence="4" type="ORF">SR876_29510</name>
</gene>
<keyword evidence="1" id="KW-0472">Membrane</keyword>